<evidence type="ECO:0000256" key="1">
    <source>
        <dbReference type="SAM" id="MobiDB-lite"/>
    </source>
</evidence>
<reference evidence="2" key="2">
    <citation type="journal article" date="2015" name="Fish Shellfish Immunol.">
        <title>Early steps in the European eel (Anguilla anguilla)-Vibrio vulnificus interaction in the gills: Role of the RtxA13 toxin.</title>
        <authorList>
            <person name="Callol A."/>
            <person name="Pajuelo D."/>
            <person name="Ebbesson L."/>
            <person name="Teles M."/>
            <person name="MacKenzie S."/>
            <person name="Amaro C."/>
        </authorList>
    </citation>
    <scope>NUCLEOTIDE SEQUENCE</scope>
</reference>
<evidence type="ECO:0000313" key="2">
    <source>
        <dbReference type="EMBL" id="JAH18084.1"/>
    </source>
</evidence>
<proteinExistence type="predicted"/>
<dbReference type="AlphaFoldDB" id="A0A0E9QMN9"/>
<dbReference type="EMBL" id="GBXM01090493">
    <property type="protein sequence ID" value="JAH18084.1"/>
    <property type="molecule type" value="Transcribed_RNA"/>
</dbReference>
<feature type="compositionally biased region" description="Polar residues" evidence="1">
    <location>
        <begin position="12"/>
        <end position="21"/>
    </location>
</feature>
<protein>
    <submittedName>
        <fullName evidence="2">Uncharacterized protein</fullName>
    </submittedName>
</protein>
<feature type="region of interest" description="Disordered" evidence="1">
    <location>
        <begin position="1"/>
        <end position="21"/>
    </location>
</feature>
<name>A0A0E9QMN9_ANGAN</name>
<reference evidence="2" key="1">
    <citation type="submission" date="2014-11" db="EMBL/GenBank/DDBJ databases">
        <authorList>
            <person name="Amaro Gonzalez C."/>
        </authorList>
    </citation>
    <scope>NUCLEOTIDE SEQUENCE</scope>
</reference>
<organism evidence="2">
    <name type="scientific">Anguilla anguilla</name>
    <name type="common">European freshwater eel</name>
    <name type="synonym">Muraena anguilla</name>
    <dbReference type="NCBI Taxonomy" id="7936"/>
    <lineage>
        <taxon>Eukaryota</taxon>
        <taxon>Metazoa</taxon>
        <taxon>Chordata</taxon>
        <taxon>Craniata</taxon>
        <taxon>Vertebrata</taxon>
        <taxon>Euteleostomi</taxon>
        <taxon>Actinopterygii</taxon>
        <taxon>Neopterygii</taxon>
        <taxon>Teleostei</taxon>
        <taxon>Anguilliformes</taxon>
        <taxon>Anguillidae</taxon>
        <taxon>Anguilla</taxon>
    </lineage>
</organism>
<sequence>MTDSKSGLGDYSSGTKDNNRR</sequence>
<accession>A0A0E9QMN9</accession>